<evidence type="ECO:0000313" key="4">
    <source>
        <dbReference type="Proteomes" id="UP000806285"/>
    </source>
</evidence>
<proteinExistence type="predicted"/>
<feature type="compositionally biased region" description="Low complexity" evidence="1">
    <location>
        <begin position="35"/>
        <end position="49"/>
    </location>
</feature>
<comment type="caution">
    <text evidence="3">The sequence shown here is derived from an EMBL/GenBank/DDBJ whole genome shotgun (WGS) entry which is preliminary data.</text>
</comment>
<evidence type="ECO:0000256" key="1">
    <source>
        <dbReference type="SAM" id="MobiDB-lite"/>
    </source>
</evidence>
<keyword evidence="4" id="KW-1185">Reference proteome</keyword>
<sequence>MSSLKILTAVAAAATFSLAFAQGTPPQPASNPAVGQGQQSSQSTPMGSTGTPGGSGTAAQGSTAGSTAGSTGTSSGTMSSGSTAGATSGSGTMSSDTGATTTRRARADRN</sequence>
<gene>
    <name evidence="3" type="ORF">IM787_13310</name>
</gene>
<name>A0ABR9S4U4_9BURK</name>
<dbReference type="EMBL" id="JADDIV010000004">
    <property type="protein sequence ID" value="MBE7368531.1"/>
    <property type="molecule type" value="Genomic_DNA"/>
</dbReference>
<organism evidence="3 4">
    <name type="scientific">Ramlibacter pallidus</name>
    <dbReference type="NCBI Taxonomy" id="2780087"/>
    <lineage>
        <taxon>Bacteria</taxon>
        <taxon>Pseudomonadati</taxon>
        <taxon>Pseudomonadota</taxon>
        <taxon>Betaproteobacteria</taxon>
        <taxon>Burkholderiales</taxon>
        <taxon>Comamonadaceae</taxon>
        <taxon>Ramlibacter</taxon>
    </lineage>
</organism>
<keyword evidence="2" id="KW-0732">Signal</keyword>
<feature type="signal peptide" evidence="2">
    <location>
        <begin position="1"/>
        <end position="21"/>
    </location>
</feature>
<evidence type="ECO:0000313" key="3">
    <source>
        <dbReference type="EMBL" id="MBE7368531.1"/>
    </source>
</evidence>
<dbReference type="RefSeq" id="WP_193677173.1">
    <property type="nucleotide sequence ID" value="NZ_JADDIV010000004.1"/>
</dbReference>
<protein>
    <recommendedName>
        <fullName evidence="5">Proteophosphoglycan ppg4</fullName>
    </recommendedName>
</protein>
<feature type="chain" id="PRO_5046462759" description="Proteophosphoglycan ppg4" evidence="2">
    <location>
        <begin position="22"/>
        <end position="110"/>
    </location>
</feature>
<feature type="region of interest" description="Disordered" evidence="1">
    <location>
        <begin position="21"/>
        <end position="110"/>
    </location>
</feature>
<feature type="compositionally biased region" description="Low complexity" evidence="1">
    <location>
        <begin position="57"/>
        <end position="102"/>
    </location>
</feature>
<evidence type="ECO:0000256" key="2">
    <source>
        <dbReference type="SAM" id="SignalP"/>
    </source>
</evidence>
<dbReference type="Proteomes" id="UP000806285">
    <property type="component" value="Unassembled WGS sequence"/>
</dbReference>
<accession>A0ABR9S4U4</accession>
<reference evidence="3 4" key="1">
    <citation type="submission" date="2020-10" db="EMBL/GenBank/DDBJ databases">
        <title>Ramlibacter sp. HM2 16S ribosomal RNA gene Genome sequencing and assembly.</title>
        <authorList>
            <person name="Kang M."/>
        </authorList>
    </citation>
    <scope>NUCLEOTIDE SEQUENCE [LARGE SCALE GENOMIC DNA]</scope>
    <source>
        <strain evidence="3 4">HM2</strain>
    </source>
</reference>
<evidence type="ECO:0008006" key="5">
    <source>
        <dbReference type="Google" id="ProtNLM"/>
    </source>
</evidence>